<evidence type="ECO:0000313" key="3">
    <source>
        <dbReference type="EMBL" id="KAJ0214290.1"/>
    </source>
</evidence>
<dbReference type="InterPro" id="IPR058594">
    <property type="entry name" value="PB1-like_dom_pln"/>
</dbReference>
<keyword evidence="4" id="KW-1185">Reference proteome</keyword>
<evidence type="ECO:0000256" key="1">
    <source>
        <dbReference type="SAM" id="MobiDB-lite"/>
    </source>
</evidence>
<evidence type="ECO:0000259" key="2">
    <source>
        <dbReference type="Pfam" id="PF26130"/>
    </source>
</evidence>
<protein>
    <recommendedName>
        <fullName evidence="2">PB1-like domain-containing protein</fullName>
    </recommendedName>
</protein>
<comment type="caution">
    <text evidence="3">The sequence shown here is derived from an EMBL/GenBank/DDBJ whole genome shotgun (WGS) entry which is preliminary data.</text>
</comment>
<dbReference type="Pfam" id="PF26130">
    <property type="entry name" value="PB1-like"/>
    <property type="match status" value="1"/>
</dbReference>
<gene>
    <name evidence="3" type="ORF">LSAT_V11C400171310</name>
</gene>
<proteinExistence type="predicted"/>
<accession>A0A9R1W0Z6</accession>
<organism evidence="3 4">
    <name type="scientific">Lactuca sativa</name>
    <name type="common">Garden lettuce</name>
    <dbReference type="NCBI Taxonomy" id="4236"/>
    <lineage>
        <taxon>Eukaryota</taxon>
        <taxon>Viridiplantae</taxon>
        <taxon>Streptophyta</taxon>
        <taxon>Embryophyta</taxon>
        <taxon>Tracheophyta</taxon>
        <taxon>Spermatophyta</taxon>
        <taxon>Magnoliopsida</taxon>
        <taxon>eudicotyledons</taxon>
        <taxon>Gunneridae</taxon>
        <taxon>Pentapetalae</taxon>
        <taxon>asterids</taxon>
        <taxon>campanulids</taxon>
        <taxon>Asterales</taxon>
        <taxon>Asteraceae</taxon>
        <taxon>Cichorioideae</taxon>
        <taxon>Cichorieae</taxon>
        <taxon>Lactucinae</taxon>
        <taxon>Lactuca</taxon>
    </lineage>
</organism>
<name>A0A9R1W0Z6_LACSA</name>
<sequence>MVSWRIRGEMAEIDVDQSYVGHSTLFSIRMHHGGEFTSFPGRKYIRGKQTFVDLLDIDTFSVHYIDEMMEDLGYASIGKPLYYHFQRPLGDLDFGLFALASDEDVRYLGSFVAKHKLIEVYIEHEKTTLHTYLMSPTHSKVRIMEITEPPSCSKRLFLEWHSTPAVDLEDDMDHMEKESGNDPTPTGHLEKDLGNDATLTDHMENDLVNDANDFGKFGELESDNDESDFFVDIENVLDDINVDMQDFEMNIDKDVEWVGGSSNTVVDEGTQDEALEI</sequence>
<dbReference type="AlphaFoldDB" id="A0A9R1W0Z6"/>
<dbReference type="EMBL" id="NBSK02000004">
    <property type="protein sequence ID" value="KAJ0214290.1"/>
    <property type="molecule type" value="Genomic_DNA"/>
</dbReference>
<dbReference type="Proteomes" id="UP000235145">
    <property type="component" value="Unassembled WGS sequence"/>
</dbReference>
<feature type="domain" description="PB1-like" evidence="2">
    <location>
        <begin position="25"/>
        <end position="124"/>
    </location>
</feature>
<feature type="region of interest" description="Disordered" evidence="1">
    <location>
        <begin position="174"/>
        <end position="194"/>
    </location>
</feature>
<reference evidence="3 4" key="1">
    <citation type="journal article" date="2017" name="Nat. Commun.">
        <title>Genome assembly with in vitro proximity ligation data and whole-genome triplication in lettuce.</title>
        <authorList>
            <person name="Reyes-Chin-Wo S."/>
            <person name="Wang Z."/>
            <person name="Yang X."/>
            <person name="Kozik A."/>
            <person name="Arikit S."/>
            <person name="Song C."/>
            <person name="Xia L."/>
            <person name="Froenicke L."/>
            <person name="Lavelle D.O."/>
            <person name="Truco M.J."/>
            <person name="Xia R."/>
            <person name="Zhu S."/>
            <person name="Xu C."/>
            <person name="Xu H."/>
            <person name="Xu X."/>
            <person name="Cox K."/>
            <person name="Korf I."/>
            <person name="Meyers B.C."/>
            <person name="Michelmore R.W."/>
        </authorList>
    </citation>
    <scope>NUCLEOTIDE SEQUENCE [LARGE SCALE GENOMIC DNA]</scope>
    <source>
        <strain evidence="4">cv. Salinas</strain>
        <tissue evidence="3">Seedlings</tissue>
    </source>
</reference>
<evidence type="ECO:0000313" key="4">
    <source>
        <dbReference type="Proteomes" id="UP000235145"/>
    </source>
</evidence>